<dbReference type="Gene3D" id="3.30.420.10">
    <property type="entry name" value="Ribonuclease H-like superfamily/Ribonuclease H"/>
    <property type="match status" value="1"/>
</dbReference>
<dbReference type="CDD" id="cd00024">
    <property type="entry name" value="CD_CSD"/>
    <property type="match status" value="1"/>
</dbReference>
<feature type="domain" description="Chromo" evidence="1">
    <location>
        <begin position="266"/>
        <end position="310"/>
    </location>
</feature>
<dbReference type="SMART" id="SM00298">
    <property type="entry name" value="CHROMO"/>
    <property type="match status" value="1"/>
</dbReference>
<dbReference type="InterPro" id="IPR023780">
    <property type="entry name" value="Chromo_domain"/>
</dbReference>
<dbReference type="PROSITE" id="PS50994">
    <property type="entry name" value="INTEGRASE"/>
    <property type="match status" value="1"/>
</dbReference>
<dbReference type="PANTHER" id="PTHR46585:SF1">
    <property type="entry name" value="CHROMO DOMAIN-CONTAINING PROTEIN"/>
    <property type="match status" value="1"/>
</dbReference>
<dbReference type="SUPFAM" id="SSF54160">
    <property type="entry name" value="Chromo domain-like"/>
    <property type="match status" value="1"/>
</dbReference>
<reference evidence="3" key="1">
    <citation type="submission" date="2020-07" db="EMBL/GenBank/DDBJ databases">
        <authorList>
            <person name="Ferguson B K."/>
        </authorList>
    </citation>
    <scope>NUCLEOTIDE SEQUENCE</scope>
    <source>
        <strain evidence="3">L06</strain>
    </source>
</reference>
<dbReference type="Pfam" id="PF00385">
    <property type="entry name" value="Chromo"/>
    <property type="match status" value="1"/>
</dbReference>
<organism evidence="3">
    <name type="scientific">Bracon brevicornis</name>
    <dbReference type="NCBI Taxonomy" id="1563983"/>
    <lineage>
        <taxon>Eukaryota</taxon>
        <taxon>Metazoa</taxon>
        <taxon>Ecdysozoa</taxon>
        <taxon>Arthropoda</taxon>
        <taxon>Hexapoda</taxon>
        <taxon>Insecta</taxon>
        <taxon>Pterygota</taxon>
        <taxon>Neoptera</taxon>
        <taxon>Endopterygota</taxon>
        <taxon>Hymenoptera</taxon>
        <taxon>Apocrita</taxon>
        <taxon>Ichneumonoidea</taxon>
        <taxon>Braconidae</taxon>
        <taxon>Braconinae</taxon>
        <taxon>Bracon</taxon>
    </lineage>
</organism>
<name>A0A6V7KDG9_9HYME</name>
<gene>
    <name evidence="3" type="ORF">BBRV_LOCUS77110</name>
</gene>
<dbReference type="GO" id="GO:0005694">
    <property type="term" value="C:chromosome"/>
    <property type="evidence" value="ECO:0007669"/>
    <property type="project" value="UniProtKB-ARBA"/>
</dbReference>
<dbReference type="Gene3D" id="2.40.50.40">
    <property type="match status" value="1"/>
</dbReference>
<dbReference type="PANTHER" id="PTHR46585">
    <property type="entry name" value="INTEGRASE CORE DOMAIN CONTAINING PROTEIN"/>
    <property type="match status" value="1"/>
</dbReference>
<dbReference type="InterPro" id="IPR001584">
    <property type="entry name" value="Integrase_cat-core"/>
</dbReference>
<feature type="domain" description="Integrase catalytic" evidence="2">
    <location>
        <begin position="3"/>
        <end position="167"/>
    </location>
</feature>
<evidence type="ECO:0000313" key="3">
    <source>
        <dbReference type="EMBL" id="CAD1562385.1"/>
    </source>
</evidence>
<dbReference type="InterPro" id="IPR012337">
    <property type="entry name" value="RNaseH-like_sf"/>
</dbReference>
<dbReference type="InterPro" id="IPR016197">
    <property type="entry name" value="Chromo-like_dom_sf"/>
</dbReference>
<dbReference type="InterPro" id="IPR000953">
    <property type="entry name" value="Chromo/chromo_shadow_dom"/>
</dbReference>
<sequence length="310" mass="36911">MVLYHPPNLDDDDVWEADLIDLQKYKSYNDGINYLLSVIDVVSKYTFVEPLKNKSGKTVCAAFERIFEKGRKPWLLQTDKGKEFLASEVQKLFKQKNITYRTVRNPDVKAAIVERFNRTLKEKMWRYFSWSKTYRYIHLLDQFVHSYNNTRHTTIRMEPAAVTLDNAYIAVKNIEKSHEREDKKRRQPRMFKYKVNDYVRISKHKGVFAKGYEQNWSDEIFKIIRARERQALPTYEIEDLSGEEIDGYFYEEELTLVNKNIENEAYEIEQVLKTRGKGKNKQVFVKWLGYPAKFNSWIPASDVENIVKNI</sequence>
<dbReference type="GO" id="GO:0003676">
    <property type="term" value="F:nucleic acid binding"/>
    <property type="evidence" value="ECO:0007669"/>
    <property type="project" value="InterPro"/>
</dbReference>
<dbReference type="EMBL" id="CADCXW020000157">
    <property type="protein sequence ID" value="CAD1562385.1"/>
    <property type="molecule type" value="Genomic_DNA"/>
</dbReference>
<dbReference type="GO" id="GO:0015074">
    <property type="term" value="P:DNA integration"/>
    <property type="evidence" value="ECO:0007669"/>
    <property type="project" value="InterPro"/>
</dbReference>
<evidence type="ECO:0008006" key="4">
    <source>
        <dbReference type="Google" id="ProtNLM"/>
    </source>
</evidence>
<dbReference type="SUPFAM" id="SSF53098">
    <property type="entry name" value="Ribonuclease H-like"/>
    <property type="match status" value="1"/>
</dbReference>
<proteinExistence type="predicted"/>
<accession>A0A6V7KDG9</accession>
<dbReference type="Pfam" id="PF00665">
    <property type="entry name" value="rve"/>
    <property type="match status" value="1"/>
</dbReference>
<dbReference type="AlphaFoldDB" id="A0A6V7KDG9"/>
<evidence type="ECO:0000259" key="2">
    <source>
        <dbReference type="PROSITE" id="PS50994"/>
    </source>
</evidence>
<dbReference type="PROSITE" id="PS50013">
    <property type="entry name" value="CHROMO_2"/>
    <property type="match status" value="1"/>
</dbReference>
<evidence type="ECO:0000259" key="1">
    <source>
        <dbReference type="PROSITE" id="PS50013"/>
    </source>
</evidence>
<dbReference type="InterPro" id="IPR036397">
    <property type="entry name" value="RNaseH_sf"/>
</dbReference>
<protein>
    <recommendedName>
        <fullName evidence="4">Integrase catalytic domain-containing protein</fullName>
    </recommendedName>
</protein>